<dbReference type="Proteomes" id="UP000242814">
    <property type="component" value="Unassembled WGS sequence"/>
</dbReference>
<accession>A0A1D2JGP3</accession>
<feature type="region of interest" description="Disordered" evidence="1">
    <location>
        <begin position="1"/>
        <end position="78"/>
    </location>
</feature>
<evidence type="ECO:0000313" key="3">
    <source>
        <dbReference type="Proteomes" id="UP000242814"/>
    </source>
</evidence>
<comment type="caution">
    <text evidence="2">The sequence shown here is derived from an EMBL/GenBank/DDBJ whole genome shotgun (WGS) entry which is preliminary data.</text>
</comment>
<sequence length="134" mass="14469">MERKQREGEGNQKSGRRISSVTIRDAERSASQVPPSYQPLLPYIRNWPSTDHVPTTSQPQPQMATSPPSGPCFFYGDKTRSAPPAVQGPIEMDSFPPGCGNVIQHGMKEASTACPVCNGLYSVLRTTACSFAGV</sequence>
<feature type="compositionally biased region" description="Polar residues" evidence="1">
    <location>
        <begin position="47"/>
        <end position="67"/>
    </location>
</feature>
<reference evidence="2 3" key="1">
    <citation type="submission" date="2016-06" db="EMBL/GenBank/DDBJ databases">
        <authorList>
            <person name="Kjaerup R.B."/>
            <person name="Dalgaard T.S."/>
            <person name="Juul-Madsen H.R."/>
        </authorList>
    </citation>
    <scope>NUCLEOTIDE SEQUENCE [LARGE SCALE GENOMIC DNA]</scope>
    <source>
        <strain evidence="2 3">Pb300</strain>
    </source>
</reference>
<protein>
    <submittedName>
        <fullName evidence="2">Uncharacterized protein</fullName>
    </submittedName>
</protein>
<name>A0A1D2JGP3_PARBR</name>
<proteinExistence type="predicted"/>
<organism evidence="2 3">
    <name type="scientific">Paracoccidioides brasiliensis</name>
    <dbReference type="NCBI Taxonomy" id="121759"/>
    <lineage>
        <taxon>Eukaryota</taxon>
        <taxon>Fungi</taxon>
        <taxon>Dikarya</taxon>
        <taxon>Ascomycota</taxon>
        <taxon>Pezizomycotina</taxon>
        <taxon>Eurotiomycetes</taxon>
        <taxon>Eurotiomycetidae</taxon>
        <taxon>Onygenales</taxon>
        <taxon>Ajellomycetaceae</taxon>
        <taxon>Paracoccidioides</taxon>
    </lineage>
</organism>
<feature type="compositionally biased region" description="Polar residues" evidence="1">
    <location>
        <begin position="11"/>
        <end position="22"/>
    </location>
</feature>
<gene>
    <name evidence="2" type="ORF">ACO22_03130</name>
</gene>
<dbReference type="EMBL" id="LZYO01000104">
    <property type="protein sequence ID" value="ODH34237.1"/>
    <property type="molecule type" value="Genomic_DNA"/>
</dbReference>
<feature type="compositionally biased region" description="Basic and acidic residues" evidence="1">
    <location>
        <begin position="1"/>
        <end position="10"/>
    </location>
</feature>
<evidence type="ECO:0000256" key="1">
    <source>
        <dbReference type="SAM" id="MobiDB-lite"/>
    </source>
</evidence>
<dbReference type="AlphaFoldDB" id="A0A1D2JGP3"/>
<evidence type="ECO:0000313" key="2">
    <source>
        <dbReference type="EMBL" id="ODH34237.1"/>
    </source>
</evidence>